<dbReference type="EMBL" id="JAOYOD010000001">
    <property type="protein sequence ID" value="MCV9386436.1"/>
    <property type="molecule type" value="Genomic_DNA"/>
</dbReference>
<evidence type="ECO:0008006" key="4">
    <source>
        <dbReference type="Google" id="ProtNLM"/>
    </source>
</evidence>
<feature type="transmembrane region" description="Helical" evidence="1">
    <location>
        <begin position="61"/>
        <end position="85"/>
    </location>
</feature>
<evidence type="ECO:0000256" key="1">
    <source>
        <dbReference type="SAM" id="Phobius"/>
    </source>
</evidence>
<feature type="transmembrane region" description="Helical" evidence="1">
    <location>
        <begin position="36"/>
        <end position="55"/>
    </location>
</feature>
<dbReference type="RefSeq" id="WP_264137226.1">
    <property type="nucleotide sequence ID" value="NZ_JAOYOD010000001.1"/>
</dbReference>
<name>A0ABT3CRU8_9BACT</name>
<evidence type="ECO:0000313" key="3">
    <source>
        <dbReference type="Proteomes" id="UP001300692"/>
    </source>
</evidence>
<comment type="caution">
    <text evidence="2">The sequence shown here is derived from an EMBL/GenBank/DDBJ whole genome shotgun (WGS) entry which is preliminary data.</text>
</comment>
<accession>A0ABT3CRU8</accession>
<protein>
    <recommendedName>
        <fullName evidence="4">DUF423 domain-containing protein</fullName>
    </recommendedName>
</protein>
<keyword evidence="1" id="KW-1133">Transmembrane helix</keyword>
<keyword evidence="3" id="KW-1185">Reference proteome</keyword>
<reference evidence="2 3" key="1">
    <citation type="submission" date="2022-10" db="EMBL/GenBank/DDBJ databases">
        <title>Comparative genomics and taxonomic characterization of three novel marine species of genus Reichenbachiella exhibiting antioxidant and polysaccharide degradation activities.</title>
        <authorList>
            <person name="Muhammad N."/>
            <person name="Lee Y.-J."/>
            <person name="Ko J."/>
            <person name="Kim S.-G."/>
        </authorList>
    </citation>
    <scope>NUCLEOTIDE SEQUENCE [LARGE SCALE GENOMIC DNA]</scope>
    <source>
        <strain evidence="2 3">ABR2-5</strain>
    </source>
</reference>
<organism evidence="2 3">
    <name type="scientific">Reichenbachiella ulvae</name>
    <dbReference type="NCBI Taxonomy" id="2980104"/>
    <lineage>
        <taxon>Bacteria</taxon>
        <taxon>Pseudomonadati</taxon>
        <taxon>Bacteroidota</taxon>
        <taxon>Cytophagia</taxon>
        <taxon>Cytophagales</taxon>
        <taxon>Reichenbachiellaceae</taxon>
        <taxon>Reichenbachiella</taxon>
    </lineage>
</organism>
<proteinExistence type="predicted"/>
<keyword evidence="1" id="KW-0812">Transmembrane</keyword>
<sequence>MSYSAAISTLEYLNKAASKKSKKNKNGWYELRMHRLYQILGIGTGIMGFSFMGLLSGGNEINSVIIILMVSIGFVGLGLALVLWFKNQIPLGWFISIPPILKLVWKI</sequence>
<gene>
    <name evidence="2" type="ORF">N7U62_07160</name>
</gene>
<keyword evidence="1" id="KW-0472">Membrane</keyword>
<evidence type="ECO:0000313" key="2">
    <source>
        <dbReference type="EMBL" id="MCV9386436.1"/>
    </source>
</evidence>
<dbReference type="Proteomes" id="UP001300692">
    <property type="component" value="Unassembled WGS sequence"/>
</dbReference>